<protein>
    <submittedName>
        <fullName evidence="5">Doublecortin domain-containing protein</fullName>
    </submittedName>
</protein>
<keyword evidence="2" id="KW-0812">Transmembrane</keyword>
<evidence type="ECO:0000256" key="2">
    <source>
        <dbReference type="SAM" id="Phobius"/>
    </source>
</evidence>
<keyword evidence="2" id="KW-1133">Transmembrane helix</keyword>
<gene>
    <name evidence="3" type="ORF">GPUH_LOCUS20086</name>
</gene>
<proteinExistence type="predicted"/>
<evidence type="ECO:0000256" key="1">
    <source>
        <dbReference type="SAM" id="MobiDB-lite"/>
    </source>
</evidence>
<evidence type="ECO:0000313" key="5">
    <source>
        <dbReference type="WBParaSite" id="GPUH_0002011101-mRNA-1"/>
    </source>
</evidence>
<evidence type="ECO:0000313" key="3">
    <source>
        <dbReference type="EMBL" id="VDN35270.1"/>
    </source>
</evidence>
<accession>A0A183EGJ5</accession>
<reference evidence="3 4" key="2">
    <citation type="submission" date="2018-11" db="EMBL/GenBank/DDBJ databases">
        <authorList>
            <consortium name="Pathogen Informatics"/>
        </authorList>
    </citation>
    <scope>NUCLEOTIDE SEQUENCE [LARGE SCALE GENOMIC DNA]</scope>
</reference>
<feature type="compositionally biased region" description="Polar residues" evidence="1">
    <location>
        <begin position="261"/>
        <end position="294"/>
    </location>
</feature>
<sequence length="370" mass="41707">MYQIQDVEVIPGWDGKSPVPVRKITTNYIDGTADYLMVKRYPLNTDLSIKRYPLTFSFGPYVPMARNLGIYPARMLFINEEPRHAQAAALHTSVSNGQPVLPSNKVRSTVDVAYSLKPLRKAISPIPQKNRPTFRRGRNYLRTISRKIPGRMFTFNNGGSGDAGAFIEIDPAELGYFIEEQDRPLFRQNYTSSRREITERTVQAREIPRQPVAAVAEKSGRANLQLTEPRKIGIQQKQTPPPYIDNEPDRSTQDLPASGIKVQTSVNSAGSAPSPEIGSSSRNEASGQTAHQQVYPSKFSYRNEPPVQTALTYKGDGESTQTVRYFKEIFSILQRVEGAFCWLYLKTYSLPISLFLYRVLLLYSLLFIAT</sequence>
<keyword evidence="4" id="KW-1185">Reference proteome</keyword>
<name>A0A183EGJ5_9BILA</name>
<organism evidence="5">
    <name type="scientific">Gongylonema pulchrum</name>
    <dbReference type="NCBI Taxonomy" id="637853"/>
    <lineage>
        <taxon>Eukaryota</taxon>
        <taxon>Metazoa</taxon>
        <taxon>Ecdysozoa</taxon>
        <taxon>Nematoda</taxon>
        <taxon>Chromadorea</taxon>
        <taxon>Rhabditida</taxon>
        <taxon>Spirurina</taxon>
        <taxon>Spiruromorpha</taxon>
        <taxon>Spiruroidea</taxon>
        <taxon>Gongylonematidae</taxon>
        <taxon>Gongylonema</taxon>
    </lineage>
</organism>
<evidence type="ECO:0000313" key="4">
    <source>
        <dbReference type="Proteomes" id="UP000271098"/>
    </source>
</evidence>
<dbReference type="AlphaFoldDB" id="A0A183EGJ5"/>
<feature type="region of interest" description="Disordered" evidence="1">
    <location>
        <begin position="210"/>
        <end position="294"/>
    </location>
</feature>
<feature type="transmembrane region" description="Helical" evidence="2">
    <location>
        <begin position="348"/>
        <end position="369"/>
    </location>
</feature>
<dbReference type="Proteomes" id="UP000271098">
    <property type="component" value="Unassembled WGS sequence"/>
</dbReference>
<dbReference type="WBParaSite" id="GPUH_0002011101-mRNA-1">
    <property type="protein sequence ID" value="GPUH_0002011101-mRNA-1"/>
    <property type="gene ID" value="GPUH_0002011101"/>
</dbReference>
<keyword evidence="2" id="KW-0472">Membrane</keyword>
<reference evidence="5" key="1">
    <citation type="submission" date="2016-06" db="UniProtKB">
        <authorList>
            <consortium name="WormBaseParasite"/>
        </authorList>
    </citation>
    <scope>IDENTIFICATION</scope>
</reference>
<dbReference type="EMBL" id="UYRT01089734">
    <property type="protein sequence ID" value="VDN35270.1"/>
    <property type="molecule type" value="Genomic_DNA"/>
</dbReference>